<dbReference type="STRING" id="518637.EUBIFOR_00874"/>
<dbReference type="HOGENOM" id="CLU_2728160_0_0_9"/>
<proteinExistence type="predicted"/>
<feature type="non-terminal residue" evidence="2">
    <location>
        <position position="1"/>
    </location>
</feature>
<evidence type="ECO:0000313" key="2">
    <source>
        <dbReference type="EMBL" id="EEC90518.1"/>
    </source>
</evidence>
<organism evidence="2 3">
    <name type="scientific">Holdemanella biformis DSM 3989</name>
    <dbReference type="NCBI Taxonomy" id="518637"/>
    <lineage>
        <taxon>Bacteria</taxon>
        <taxon>Bacillati</taxon>
        <taxon>Bacillota</taxon>
        <taxon>Erysipelotrichia</taxon>
        <taxon>Erysipelotrichales</taxon>
        <taxon>Erysipelotrichaceae</taxon>
        <taxon>Holdemanella</taxon>
    </lineage>
</organism>
<evidence type="ECO:0000256" key="1">
    <source>
        <dbReference type="SAM" id="MobiDB-lite"/>
    </source>
</evidence>
<accession>B7C9L6</accession>
<reference evidence="2 3" key="1">
    <citation type="submission" date="2008-11" db="EMBL/GenBank/DDBJ databases">
        <title>Draft genome sequence of Eubacterium biforme (DSM 3989).</title>
        <authorList>
            <person name="Sudarsanam P."/>
            <person name="Ley R."/>
            <person name="Guruge J."/>
            <person name="Turnbaugh P.J."/>
            <person name="Mahowald M."/>
            <person name="Liep D."/>
            <person name="Gordon J."/>
        </authorList>
    </citation>
    <scope>NUCLEOTIDE SEQUENCE [LARGE SCALE GENOMIC DNA]</scope>
    <source>
        <strain evidence="2 3">DSM 3989</strain>
    </source>
</reference>
<feature type="region of interest" description="Disordered" evidence="1">
    <location>
        <begin position="1"/>
        <end position="20"/>
    </location>
</feature>
<dbReference type="AlphaFoldDB" id="B7C9L6"/>
<comment type="caution">
    <text evidence="2">The sequence shown here is derived from an EMBL/GenBank/DDBJ whole genome shotgun (WGS) entry which is preliminary data.</text>
</comment>
<sequence length="71" mass="8141">TRKYVHDENKKKPWKRMQREKNSVEDLNELSIVGDNDGNPEPRCSISNIIITTISVSLVSISYFTTSPEQC</sequence>
<protein>
    <submittedName>
        <fullName evidence="2">Uncharacterized protein</fullName>
    </submittedName>
</protein>
<evidence type="ECO:0000313" key="3">
    <source>
        <dbReference type="Proteomes" id="UP000004315"/>
    </source>
</evidence>
<dbReference type="EMBL" id="ABYT01000052">
    <property type="protein sequence ID" value="EEC90518.1"/>
    <property type="molecule type" value="Genomic_DNA"/>
</dbReference>
<dbReference type="Proteomes" id="UP000004315">
    <property type="component" value="Unassembled WGS sequence"/>
</dbReference>
<name>B7C9L6_9FIRM</name>
<gene>
    <name evidence="2" type="ORF">EUBIFOR_00874</name>
</gene>
<dbReference type="RefSeq" id="WP_003864679.1">
    <property type="nucleotide sequence ID" value="NZ_DS996841.1"/>
</dbReference>
<keyword evidence="3" id="KW-1185">Reference proteome</keyword>